<accession>A0AAE0NKV4</accession>
<comment type="caution">
    <text evidence="1">The sequence shown here is derived from an EMBL/GenBank/DDBJ whole genome shotgun (WGS) entry which is preliminary data.</text>
</comment>
<dbReference type="EMBL" id="JAULSN010000001">
    <property type="protein sequence ID" value="KAK3383295.1"/>
    <property type="molecule type" value="Genomic_DNA"/>
</dbReference>
<reference evidence="1" key="2">
    <citation type="submission" date="2023-06" db="EMBL/GenBank/DDBJ databases">
        <authorList>
            <consortium name="Lawrence Berkeley National Laboratory"/>
            <person name="Haridas S."/>
            <person name="Hensen N."/>
            <person name="Bonometti L."/>
            <person name="Westerberg I."/>
            <person name="Brannstrom I.O."/>
            <person name="Guillou S."/>
            <person name="Cros-Aarteil S."/>
            <person name="Calhoun S."/>
            <person name="Kuo A."/>
            <person name="Mondo S."/>
            <person name="Pangilinan J."/>
            <person name="Riley R."/>
            <person name="Labutti K."/>
            <person name="Andreopoulos B."/>
            <person name="Lipzen A."/>
            <person name="Chen C."/>
            <person name="Yanf M."/>
            <person name="Daum C."/>
            <person name="Ng V."/>
            <person name="Clum A."/>
            <person name="Steindorff A."/>
            <person name="Ohm R."/>
            <person name="Martin F."/>
            <person name="Silar P."/>
            <person name="Natvig D."/>
            <person name="Lalanne C."/>
            <person name="Gautier V."/>
            <person name="Ament-Velasquez S.L."/>
            <person name="Kruys A."/>
            <person name="Hutchinson M.I."/>
            <person name="Powell A.J."/>
            <person name="Barry K."/>
            <person name="Miller A.N."/>
            <person name="Grigoriev I.V."/>
            <person name="Debuchy R."/>
            <person name="Gladieux P."/>
            <person name="Thoren M.H."/>
            <person name="Johannesson H."/>
        </authorList>
    </citation>
    <scope>NUCLEOTIDE SEQUENCE</scope>
    <source>
        <strain evidence="1">CBS 958.72</strain>
    </source>
</reference>
<organism evidence="1 2">
    <name type="scientific">Lasiosphaeria ovina</name>
    <dbReference type="NCBI Taxonomy" id="92902"/>
    <lineage>
        <taxon>Eukaryota</taxon>
        <taxon>Fungi</taxon>
        <taxon>Dikarya</taxon>
        <taxon>Ascomycota</taxon>
        <taxon>Pezizomycotina</taxon>
        <taxon>Sordariomycetes</taxon>
        <taxon>Sordariomycetidae</taxon>
        <taxon>Sordariales</taxon>
        <taxon>Lasiosphaeriaceae</taxon>
        <taxon>Lasiosphaeria</taxon>
    </lineage>
</organism>
<protein>
    <submittedName>
        <fullName evidence="1">Uncharacterized protein</fullName>
    </submittedName>
</protein>
<evidence type="ECO:0000313" key="1">
    <source>
        <dbReference type="EMBL" id="KAK3383295.1"/>
    </source>
</evidence>
<dbReference type="Proteomes" id="UP001287356">
    <property type="component" value="Unassembled WGS sequence"/>
</dbReference>
<reference evidence="1" key="1">
    <citation type="journal article" date="2023" name="Mol. Phylogenet. Evol.">
        <title>Genome-scale phylogeny and comparative genomics of the fungal order Sordariales.</title>
        <authorList>
            <person name="Hensen N."/>
            <person name="Bonometti L."/>
            <person name="Westerberg I."/>
            <person name="Brannstrom I.O."/>
            <person name="Guillou S."/>
            <person name="Cros-Aarteil S."/>
            <person name="Calhoun S."/>
            <person name="Haridas S."/>
            <person name="Kuo A."/>
            <person name="Mondo S."/>
            <person name="Pangilinan J."/>
            <person name="Riley R."/>
            <person name="LaButti K."/>
            <person name="Andreopoulos B."/>
            <person name="Lipzen A."/>
            <person name="Chen C."/>
            <person name="Yan M."/>
            <person name="Daum C."/>
            <person name="Ng V."/>
            <person name="Clum A."/>
            <person name="Steindorff A."/>
            <person name="Ohm R.A."/>
            <person name="Martin F."/>
            <person name="Silar P."/>
            <person name="Natvig D.O."/>
            <person name="Lalanne C."/>
            <person name="Gautier V."/>
            <person name="Ament-Velasquez S.L."/>
            <person name="Kruys A."/>
            <person name="Hutchinson M.I."/>
            <person name="Powell A.J."/>
            <person name="Barry K."/>
            <person name="Miller A.N."/>
            <person name="Grigoriev I.V."/>
            <person name="Debuchy R."/>
            <person name="Gladieux P."/>
            <person name="Hiltunen Thoren M."/>
            <person name="Johannesson H."/>
        </authorList>
    </citation>
    <scope>NUCLEOTIDE SEQUENCE</scope>
    <source>
        <strain evidence="1">CBS 958.72</strain>
    </source>
</reference>
<evidence type="ECO:0000313" key="2">
    <source>
        <dbReference type="Proteomes" id="UP001287356"/>
    </source>
</evidence>
<proteinExistence type="predicted"/>
<sequence length="205" mass="23128">MMDIPLERDTPARRTVRRHAGLIVDRCLFGVLLLQWRIFFSSFSFLGITYLFGSGNTDGRWHCEYHRGSSYSGRVARRSIHGALVVSIYPAWSSQPVTDRERCGIILISLFCLEVAARYNILMSNKFHGNLFLGQTREFTSMISCYDPPIFHGPVKTSCSKGASLTRFPDIPKQVVHVLCSASVFLFPPNAARQLCAYRSNAKTL</sequence>
<gene>
    <name evidence="1" type="ORF">B0T24DRAFT_43786</name>
</gene>
<dbReference type="AlphaFoldDB" id="A0AAE0NKV4"/>
<keyword evidence="2" id="KW-1185">Reference proteome</keyword>
<name>A0AAE0NKV4_9PEZI</name>